<comment type="caution">
    <text evidence="4">The sequence shown here is derived from an EMBL/GenBank/DDBJ whole genome shotgun (WGS) entry which is preliminary data.</text>
</comment>
<name>A0A433V0B1_ANAVA</name>
<dbReference type="OrthoDB" id="9805070at2"/>
<dbReference type="PANTHER" id="PTHR21666">
    <property type="entry name" value="PEPTIDASE-RELATED"/>
    <property type="match status" value="1"/>
</dbReference>
<feature type="compositionally biased region" description="Polar residues" evidence="2">
    <location>
        <begin position="179"/>
        <end position="192"/>
    </location>
</feature>
<dbReference type="GO" id="GO:0004222">
    <property type="term" value="F:metalloendopeptidase activity"/>
    <property type="evidence" value="ECO:0007669"/>
    <property type="project" value="TreeGrafter"/>
</dbReference>
<feature type="compositionally biased region" description="Low complexity" evidence="2">
    <location>
        <begin position="87"/>
        <end position="98"/>
    </location>
</feature>
<dbReference type="CDD" id="cd12797">
    <property type="entry name" value="M23_peptidase"/>
    <property type="match status" value="1"/>
</dbReference>
<evidence type="ECO:0000256" key="2">
    <source>
        <dbReference type="SAM" id="MobiDB-lite"/>
    </source>
</evidence>
<sequence>MTQRHKSAHNRLHNLQTEGLKKKRFASTLPAQSLCWLSSISLIGGGFVSAQMETSVDNIVPTNENSQPAAVAEPVKKATNEQEAVRSPSAPSSTQSQPNFVERRARLRKKLNREKVSQSKQPVIISQPKVENSEPAPTVRISKPKVENSEPAPTVRISKPKVENSEPKATVRISKPKVESSQAEKPQNTANSVPEKAVEFVKPANNSNGTASTSAKKTQDYNNTLIDPTNYNSTATSNYEAPSSVIVTERAGGCRAVFSEREIARGACGKKAIDNPRVADSPSKSAPTWLRKSETASLDKAPIVQQIATESSPKPQSVVRTVASAVNNNRSWSNSNIGRSSHTKTAYRSNRFIPQPSEFATTSVSATPIAPSFGSLPAPMAEGNIAPRPSNVSYEFSLASVLPQIPYTGAVAYGGGMGNATFRGTGMMYPLSFSAPITSLFGWRIHPITGNRRFHSGTDIGAPTGTPILAAAKGQIETADWLGGYGLAVVINHSSAQQTLYAHMSEIFVRPGQWVEPGSVIGRVGSTGNSTGPHLHFEVRHLTANGWVAVDPGVQLQTGARNLAQSTRTTPAQ</sequence>
<evidence type="ECO:0000313" key="4">
    <source>
        <dbReference type="EMBL" id="RUS99544.1"/>
    </source>
</evidence>
<dbReference type="SUPFAM" id="SSF51261">
    <property type="entry name" value="Duplicated hybrid motif"/>
    <property type="match status" value="1"/>
</dbReference>
<keyword evidence="5" id="KW-1185">Reference proteome</keyword>
<dbReference type="EMBL" id="RSCM01000001">
    <property type="protein sequence ID" value="RUS99544.1"/>
    <property type="molecule type" value="Genomic_DNA"/>
</dbReference>
<dbReference type="RefSeq" id="WP_127051746.1">
    <property type="nucleotide sequence ID" value="NZ_RSCM01000001.1"/>
</dbReference>
<protein>
    <recommendedName>
        <fullName evidence="3">M23ase beta-sheet core domain-containing protein</fullName>
    </recommendedName>
</protein>
<dbReference type="Gene3D" id="2.70.70.10">
    <property type="entry name" value="Glucose Permease (Domain IIA)"/>
    <property type="match status" value="1"/>
</dbReference>
<dbReference type="AlphaFoldDB" id="A0A433V0B1"/>
<feature type="region of interest" description="Disordered" evidence="2">
    <location>
        <begin position="79"/>
        <end position="237"/>
    </location>
</feature>
<dbReference type="InterPro" id="IPR016047">
    <property type="entry name" value="M23ase_b-sheet_dom"/>
</dbReference>
<accession>A0A433V0B1</accession>
<proteinExistence type="predicted"/>
<feature type="compositionally biased region" description="Polar residues" evidence="2">
    <location>
        <begin position="204"/>
        <end position="237"/>
    </location>
</feature>
<dbReference type="Pfam" id="PF01551">
    <property type="entry name" value="Peptidase_M23"/>
    <property type="match status" value="1"/>
</dbReference>
<reference evidence="4 5" key="1">
    <citation type="journal article" date="2019" name="Genome Biol. Evol.">
        <title>Day and night: Metabolic profiles and evolutionary relationships of six axenic non-marine cyanobacteria.</title>
        <authorList>
            <person name="Will S.E."/>
            <person name="Henke P."/>
            <person name="Boedeker C."/>
            <person name="Huang S."/>
            <person name="Brinkmann H."/>
            <person name="Rohde M."/>
            <person name="Jarek M."/>
            <person name="Friedl T."/>
            <person name="Seufert S."/>
            <person name="Schumacher M."/>
            <person name="Overmann J."/>
            <person name="Neumann-Schaal M."/>
            <person name="Petersen J."/>
        </authorList>
    </citation>
    <scope>NUCLEOTIDE SEQUENCE [LARGE SCALE GENOMIC DNA]</scope>
    <source>
        <strain evidence="4 5">SAG 1403-4b</strain>
    </source>
</reference>
<evidence type="ECO:0000259" key="3">
    <source>
        <dbReference type="Pfam" id="PF01551"/>
    </source>
</evidence>
<keyword evidence="1" id="KW-0732">Signal</keyword>
<evidence type="ECO:0000313" key="5">
    <source>
        <dbReference type="Proteomes" id="UP000276103"/>
    </source>
</evidence>
<feature type="domain" description="M23ase beta-sheet core" evidence="3">
    <location>
        <begin position="453"/>
        <end position="545"/>
    </location>
</feature>
<dbReference type="Proteomes" id="UP000276103">
    <property type="component" value="Unassembled WGS sequence"/>
</dbReference>
<gene>
    <name evidence="4" type="ORF">DSM107003_01280</name>
</gene>
<evidence type="ECO:0000256" key="1">
    <source>
        <dbReference type="ARBA" id="ARBA00022729"/>
    </source>
</evidence>
<dbReference type="PANTHER" id="PTHR21666:SF289">
    <property type="entry name" value="L-ALA--D-GLU ENDOPEPTIDASE"/>
    <property type="match status" value="1"/>
</dbReference>
<dbReference type="InterPro" id="IPR050570">
    <property type="entry name" value="Cell_wall_metabolism_enzyme"/>
</dbReference>
<dbReference type="InterPro" id="IPR011055">
    <property type="entry name" value="Dup_hybrid_motif"/>
</dbReference>
<organism evidence="4 5">
    <name type="scientific">Trichormus variabilis SAG 1403-4b</name>
    <dbReference type="NCBI Taxonomy" id="447716"/>
    <lineage>
        <taxon>Bacteria</taxon>
        <taxon>Bacillati</taxon>
        <taxon>Cyanobacteriota</taxon>
        <taxon>Cyanophyceae</taxon>
        <taxon>Nostocales</taxon>
        <taxon>Nostocaceae</taxon>
        <taxon>Trichormus</taxon>
    </lineage>
</organism>